<evidence type="ECO:0000256" key="1">
    <source>
        <dbReference type="SAM" id="Phobius"/>
    </source>
</evidence>
<proteinExistence type="predicted"/>
<sequence length="121" mass="13351">MSERMRASLYGVLSIIALMLISSLMIALIVNFSDMSSSAFKWTSFITSVLVLMIGGFIGGGKTEEKGWMTGLIVGVLYVVGIILYQFLAQDAWMYENQLLYFLIFVVAAIVGSMMGVNTRK</sequence>
<feature type="transmembrane region" description="Helical" evidence="1">
    <location>
        <begin position="99"/>
        <end position="117"/>
    </location>
</feature>
<dbReference type="Pfam" id="PF12670">
    <property type="entry name" value="DUF3792"/>
    <property type="match status" value="1"/>
</dbReference>
<accession>A0A4Y8ISZ3</accession>
<dbReference type="Proteomes" id="UP000297975">
    <property type="component" value="Unassembled WGS sequence"/>
</dbReference>
<protein>
    <submittedName>
        <fullName evidence="2">TIGR04086 family membrane protein</fullName>
    </submittedName>
</protein>
<reference evidence="2 3" key="1">
    <citation type="submission" date="2019-03" db="EMBL/GenBank/DDBJ databases">
        <authorList>
            <person name="He R.-H."/>
        </authorList>
    </citation>
    <scope>NUCLEOTIDE SEQUENCE [LARGE SCALE GENOMIC DNA]</scope>
    <source>
        <strain evidence="3">SH 714</strain>
    </source>
</reference>
<comment type="caution">
    <text evidence="2">The sequence shown here is derived from an EMBL/GenBank/DDBJ whole genome shotgun (WGS) entry which is preliminary data.</text>
</comment>
<dbReference type="AlphaFoldDB" id="A0A4Y8ISZ3"/>
<dbReference type="OrthoDB" id="2988991at2"/>
<organism evidence="2 3">
    <name type="scientific">Filobacillus milosensis</name>
    <dbReference type="NCBI Taxonomy" id="94137"/>
    <lineage>
        <taxon>Bacteria</taxon>
        <taxon>Bacillati</taxon>
        <taxon>Bacillota</taxon>
        <taxon>Bacilli</taxon>
        <taxon>Bacillales</taxon>
        <taxon>Bacillaceae</taxon>
        <taxon>Filobacillus</taxon>
    </lineage>
</organism>
<dbReference type="NCBIfam" id="TIGR04086">
    <property type="entry name" value="TIGR04086_membr"/>
    <property type="match status" value="1"/>
</dbReference>
<dbReference type="EMBL" id="SOPW01000001">
    <property type="protein sequence ID" value="TFB24912.1"/>
    <property type="molecule type" value="Genomic_DNA"/>
</dbReference>
<gene>
    <name evidence="2" type="ORF">E3U55_00540</name>
</gene>
<dbReference type="InterPro" id="IPR023804">
    <property type="entry name" value="DUF3792_TM"/>
</dbReference>
<keyword evidence="3" id="KW-1185">Reference proteome</keyword>
<name>A0A4Y8ISZ3_9BACI</name>
<evidence type="ECO:0000313" key="2">
    <source>
        <dbReference type="EMBL" id="TFB24912.1"/>
    </source>
</evidence>
<keyword evidence="1" id="KW-0472">Membrane</keyword>
<evidence type="ECO:0000313" key="3">
    <source>
        <dbReference type="Proteomes" id="UP000297975"/>
    </source>
</evidence>
<keyword evidence="1" id="KW-0812">Transmembrane</keyword>
<feature type="transmembrane region" description="Helical" evidence="1">
    <location>
        <begin position="67"/>
        <end position="87"/>
    </location>
</feature>
<dbReference type="RefSeq" id="WP_134338373.1">
    <property type="nucleotide sequence ID" value="NZ_SOPW01000001.1"/>
</dbReference>
<keyword evidence="1" id="KW-1133">Transmembrane helix</keyword>
<feature type="transmembrane region" description="Helical" evidence="1">
    <location>
        <begin position="42"/>
        <end position="60"/>
    </location>
</feature>
<feature type="transmembrane region" description="Helical" evidence="1">
    <location>
        <begin position="7"/>
        <end position="30"/>
    </location>
</feature>